<feature type="chain" id="PRO_5043437170" description="DUF3823 domain-containing protein" evidence="1">
    <location>
        <begin position="18"/>
        <end position="184"/>
    </location>
</feature>
<accession>A0AAU8FG23</accession>
<evidence type="ECO:0000256" key="1">
    <source>
        <dbReference type="SAM" id="SignalP"/>
    </source>
</evidence>
<evidence type="ECO:0008006" key="3">
    <source>
        <dbReference type="Google" id="ProtNLM"/>
    </source>
</evidence>
<evidence type="ECO:0000313" key="2">
    <source>
        <dbReference type="EMBL" id="XCH22832.1"/>
    </source>
</evidence>
<dbReference type="PROSITE" id="PS51257">
    <property type="entry name" value="PROKAR_LIPOPROTEIN"/>
    <property type="match status" value="1"/>
</dbReference>
<gene>
    <name evidence="2" type="ORF">ABV298_21180</name>
</gene>
<protein>
    <recommendedName>
        <fullName evidence="3">DUF3823 domain-containing protein</fullName>
    </recommendedName>
</protein>
<sequence>MKLKVSLFILLAVAAMGCVDIPDFSDTPVIYYNGISQETRTDTVLGVPQKTEVVTITINFEDGDGDLGATNAEIQDTLVFTKNYLKVPGWKVEGNYELVTMTQNKDSTWTESILVGDKFKFFPLLKTDGKPGPIKGKLDLNVRFRRLDSAIPTKMKFKVRIMDRAFHISNQTPETDVVSVPIWQ</sequence>
<dbReference type="AlphaFoldDB" id="A0AAU8FG23"/>
<dbReference type="RefSeq" id="WP_353718159.1">
    <property type="nucleotide sequence ID" value="NZ_CP159289.1"/>
</dbReference>
<reference evidence="2" key="1">
    <citation type="submission" date="2024-06" db="EMBL/GenBank/DDBJ databases">
        <title>Sequencing and assembly of the genome of Dyadobacter sp. strain 676, a symbiont of Cyamopsis tetragonoloba.</title>
        <authorList>
            <person name="Guro P."/>
            <person name="Sazanova A."/>
            <person name="Kuznetsova I."/>
            <person name="Belimov A."/>
            <person name="Safronova V."/>
        </authorList>
    </citation>
    <scope>NUCLEOTIDE SEQUENCE</scope>
    <source>
        <strain evidence="2">676</strain>
    </source>
</reference>
<feature type="signal peptide" evidence="1">
    <location>
        <begin position="1"/>
        <end position="17"/>
    </location>
</feature>
<keyword evidence="1" id="KW-0732">Signal</keyword>
<organism evidence="2">
    <name type="scientific">Dyadobacter sp. 676</name>
    <dbReference type="NCBI Taxonomy" id="3088362"/>
    <lineage>
        <taxon>Bacteria</taxon>
        <taxon>Pseudomonadati</taxon>
        <taxon>Bacteroidota</taxon>
        <taxon>Cytophagia</taxon>
        <taxon>Cytophagales</taxon>
        <taxon>Spirosomataceae</taxon>
        <taxon>Dyadobacter</taxon>
    </lineage>
</organism>
<dbReference type="EMBL" id="CP159289">
    <property type="protein sequence ID" value="XCH22832.1"/>
    <property type="molecule type" value="Genomic_DNA"/>
</dbReference>
<name>A0AAU8FG23_9BACT</name>
<proteinExistence type="predicted"/>